<protein>
    <recommendedName>
        <fullName evidence="8">Peptidase S8/S53 domain-containing protein</fullName>
    </recommendedName>
</protein>
<dbReference type="EMBL" id="JAAGAX010000009">
    <property type="protein sequence ID" value="KAF2304589.1"/>
    <property type="molecule type" value="Genomic_DNA"/>
</dbReference>
<evidence type="ECO:0000313" key="10">
    <source>
        <dbReference type="Proteomes" id="UP000467840"/>
    </source>
</evidence>
<dbReference type="Pfam" id="PF00082">
    <property type="entry name" value="Peptidase_S8"/>
    <property type="match status" value="1"/>
</dbReference>
<organism evidence="9 10">
    <name type="scientific">Hevea brasiliensis</name>
    <name type="common">Para rubber tree</name>
    <name type="synonym">Siphonia brasiliensis</name>
    <dbReference type="NCBI Taxonomy" id="3981"/>
    <lineage>
        <taxon>Eukaryota</taxon>
        <taxon>Viridiplantae</taxon>
        <taxon>Streptophyta</taxon>
        <taxon>Embryophyta</taxon>
        <taxon>Tracheophyta</taxon>
        <taxon>Spermatophyta</taxon>
        <taxon>Magnoliopsida</taxon>
        <taxon>eudicotyledons</taxon>
        <taxon>Gunneridae</taxon>
        <taxon>Pentapetalae</taxon>
        <taxon>rosids</taxon>
        <taxon>fabids</taxon>
        <taxon>Malpighiales</taxon>
        <taxon>Euphorbiaceae</taxon>
        <taxon>Crotonoideae</taxon>
        <taxon>Micrandreae</taxon>
        <taxon>Hevea</taxon>
    </lineage>
</organism>
<dbReference type="Gene3D" id="3.40.50.200">
    <property type="entry name" value="Peptidase S8/S53 domain"/>
    <property type="match status" value="1"/>
</dbReference>
<name>A0A6A6LY46_HEVBR</name>
<evidence type="ECO:0000256" key="6">
    <source>
        <dbReference type="ARBA" id="ARBA00022825"/>
    </source>
</evidence>
<dbReference type="PANTHER" id="PTHR10795">
    <property type="entry name" value="PROPROTEIN CONVERTASE SUBTILISIN/KEXIN"/>
    <property type="match status" value="1"/>
</dbReference>
<dbReference type="InterPro" id="IPR000209">
    <property type="entry name" value="Peptidase_S8/S53_dom"/>
</dbReference>
<comment type="caution">
    <text evidence="7">Lacks conserved residue(s) required for the propagation of feature annotation.</text>
</comment>
<sequence length="222" mass="24165">MGKGSEGSVVKRRPGELKSRHLAWSELPQTRTHALRLAERELTNAFIIHVALWQILLKYYNSSLKRDEFTRKITRFGAVASISGGLKANYSSSAPVIMYYSARGPDPEDSLLDYADILKPNLVAPGNFIWAAWSENFAMMSGTSMAAPHVAGLAALIKQKFPSFSPSAVASALSTTASVNDMNGGPIMAQRAYANPELNQSPATPFDMGSGFVNAQQLWIRV</sequence>
<keyword evidence="4" id="KW-0732">Signal</keyword>
<dbReference type="Proteomes" id="UP000467840">
    <property type="component" value="Chromosome 16"/>
</dbReference>
<comment type="similarity">
    <text evidence="2 7">Belongs to the peptidase S8 family.</text>
</comment>
<dbReference type="InterPro" id="IPR036852">
    <property type="entry name" value="Peptidase_S8/S53_dom_sf"/>
</dbReference>
<evidence type="ECO:0000256" key="1">
    <source>
        <dbReference type="ARBA" id="ARBA00004613"/>
    </source>
</evidence>
<dbReference type="PROSITE" id="PS00138">
    <property type="entry name" value="SUBTILASE_SER"/>
    <property type="match status" value="1"/>
</dbReference>
<dbReference type="SUPFAM" id="SSF52743">
    <property type="entry name" value="Subtilisin-like"/>
    <property type="match status" value="1"/>
</dbReference>
<keyword evidence="3" id="KW-0645">Protease</keyword>
<feature type="domain" description="Peptidase S8/S53" evidence="8">
    <location>
        <begin position="93"/>
        <end position="182"/>
    </location>
</feature>
<evidence type="ECO:0000256" key="7">
    <source>
        <dbReference type="PROSITE-ProRule" id="PRU01240"/>
    </source>
</evidence>
<evidence type="ECO:0000313" key="9">
    <source>
        <dbReference type="EMBL" id="KAF2304589.1"/>
    </source>
</evidence>
<keyword evidence="5" id="KW-0378">Hydrolase</keyword>
<keyword evidence="6" id="KW-0720">Serine protease</keyword>
<dbReference type="Gene3D" id="3.50.30.30">
    <property type="match status" value="1"/>
</dbReference>
<reference evidence="9 10" key="1">
    <citation type="journal article" date="2020" name="Mol. Plant">
        <title>The Chromosome-Based Rubber Tree Genome Provides New Insights into Spurge Genome Evolution and Rubber Biosynthesis.</title>
        <authorList>
            <person name="Liu J."/>
            <person name="Shi C."/>
            <person name="Shi C.C."/>
            <person name="Li W."/>
            <person name="Zhang Q.J."/>
            <person name="Zhang Y."/>
            <person name="Li K."/>
            <person name="Lu H.F."/>
            <person name="Shi C."/>
            <person name="Zhu S.T."/>
            <person name="Xiao Z.Y."/>
            <person name="Nan H."/>
            <person name="Yue Y."/>
            <person name="Zhu X.G."/>
            <person name="Wu Y."/>
            <person name="Hong X.N."/>
            <person name="Fan G.Y."/>
            <person name="Tong Y."/>
            <person name="Zhang D."/>
            <person name="Mao C.L."/>
            <person name="Liu Y.L."/>
            <person name="Hao S.J."/>
            <person name="Liu W.Q."/>
            <person name="Lv M.Q."/>
            <person name="Zhang H.B."/>
            <person name="Liu Y."/>
            <person name="Hu-Tang G.R."/>
            <person name="Wang J.P."/>
            <person name="Wang J.H."/>
            <person name="Sun Y.H."/>
            <person name="Ni S.B."/>
            <person name="Chen W.B."/>
            <person name="Zhang X.C."/>
            <person name="Jiao Y.N."/>
            <person name="Eichler E.E."/>
            <person name="Li G.H."/>
            <person name="Liu X."/>
            <person name="Gao L.Z."/>
        </authorList>
    </citation>
    <scope>NUCLEOTIDE SEQUENCE [LARGE SCALE GENOMIC DNA]</scope>
    <source>
        <strain evidence="10">cv. GT1</strain>
        <tissue evidence="9">Leaf</tissue>
    </source>
</reference>
<dbReference type="AlphaFoldDB" id="A0A6A6LY46"/>
<comment type="caution">
    <text evidence="9">The sequence shown here is derived from an EMBL/GenBank/DDBJ whole genome shotgun (WGS) entry which is preliminary data.</text>
</comment>
<proteinExistence type="inferred from homology"/>
<dbReference type="InterPro" id="IPR045051">
    <property type="entry name" value="SBT"/>
</dbReference>
<gene>
    <name evidence="9" type="ORF">GH714_034195</name>
</gene>
<evidence type="ECO:0000256" key="4">
    <source>
        <dbReference type="ARBA" id="ARBA00022729"/>
    </source>
</evidence>
<accession>A0A6A6LY46</accession>
<dbReference type="PROSITE" id="PS51892">
    <property type="entry name" value="SUBTILASE"/>
    <property type="match status" value="1"/>
</dbReference>
<comment type="subcellular location">
    <subcellularLocation>
        <location evidence="1">Secreted</location>
    </subcellularLocation>
</comment>
<dbReference type="GO" id="GO:0006508">
    <property type="term" value="P:proteolysis"/>
    <property type="evidence" value="ECO:0007669"/>
    <property type="project" value="UniProtKB-KW"/>
</dbReference>
<evidence type="ECO:0000256" key="3">
    <source>
        <dbReference type="ARBA" id="ARBA00022670"/>
    </source>
</evidence>
<keyword evidence="10" id="KW-1185">Reference proteome</keyword>
<evidence type="ECO:0000256" key="2">
    <source>
        <dbReference type="ARBA" id="ARBA00011073"/>
    </source>
</evidence>
<evidence type="ECO:0000256" key="5">
    <source>
        <dbReference type="ARBA" id="ARBA00022801"/>
    </source>
</evidence>
<dbReference type="GO" id="GO:0004252">
    <property type="term" value="F:serine-type endopeptidase activity"/>
    <property type="evidence" value="ECO:0007669"/>
    <property type="project" value="InterPro"/>
</dbReference>
<evidence type="ECO:0000259" key="8">
    <source>
        <dbReference type="Pfam" id="PF00082"/>
    </source>
</evidence>
<dbReference type="GO" id="GO:0005576">
    <property type="term" value="C:extracellular region"/>
    <property type="evidence" value="ECO:0007669"/>
    <property type="project" value="UniProtKB-SubCell"/>
</dbReference>
<dbReference type="InterPro" id="IPR023828">
    <property type="entry name" value="Peptidase_S8_Ser-AS"/>
</dbReference>